<accession>A0ABD3TRC7</accession>
<dbReference type="Proteomes" id="UP001634393">
    <property type="component" value="Unassembled WGS sequence"/>
</dbReference>
<name>A0ABD3TRC7_9LAMI</name>
<dbReference type="EMBL" id="JBJXBP010000003">
    <property type="protein sequence ID" value="KAL3839171.1"/>
    <property type="molecule type" value="Genomic_DNA"/>
</dbReference>
<organism evidence="1 2">
    <name type="scientific">Penstemon smallii</name>
    <dbReference type="NCBI Taxonomy" id="265156"/>
    <lineage>
        <taxon>Eukaryota</taxon>
        <taxon>Viridiplantae</taxon>
        <taxon>Streptophyta</taxon>
        <taxon>Embryophyta</taxon>
        <taxon>Tracheophyta</taxon>
        <taxon>Spermatophyta</taxon>
        <taxon>Magnoliopsida</taxon>
        <taxon>eudicotyledons</taxon>
        <taxon>Gunneridae</taxon>
        <taxon>Pentapetalae</taxon>
        <taxon>asterids</taxon>
        <taxon>lamiids</taxon>
        <taxon>Lamiales</taxon>
        <taxon>Plantaginaceae</taxon>
        <taxon>Cheloneae</taxon>
        <taxon>Penstemon</taxon>
    </lineage>
</organism>
<reference evidence="1 2" key="1">
    <citation type="submission" date="2024-12" db="EMBL/GenBank/DDBJ databases">
        <title>The unique morphological basis and parallel evolutionary history of personate flowers in Penstemon.</title>
        <authorList>
            <person name="Depatie T.H."/>
            <person name="Wessinger C.A."/>
        </authorList>
    </citation>
    <scope>NUCLEOTIDE SEQUENCE [LARGE SCALE GENOMIC DNA]</scope>
    <source>
        <strain evidence="1">WTNN_2</strain>
        <tissue evidence="1">Leaf</tissue>
    </source>
</reference>
<protein>
    <submittedName>
        <fullName evidence="1">Uncharacterized protein</fullName>
    </submittedName>
</protein>
<gene>
    <name evidence="1" type="ORF">ACJIZ3_023762</name>
</gene>
<evidence type="ECO:0000313" key="1">
    <source>
        <dbReference type="EMBL" id="KAL3839171.1"/>
    </source>
</evidence>
<sequence>MIQVYNLLEPNPCISRPFHLFFFRFFTNIPTIYY</sequence>
<keyword evidence="2" id="KW-1185">Reference proteome</keyword>
<dbReference type="AlphaFoldDB" id="A0ABD3TRC7"/>
<evidence type="ECO:0000313" key="2">
    <source>
        <dbReference type="Proteomes" id="UP001634393"/>
    </source>
</evidence>
<comment type="caution">
    <text evidence="1">The sequence shown here is derived from an EMBL/GenBank/DDBJ whole genome shotgun (WGS) entry which is preliminary data.</text>
</comment>
<proteinExistence type="predicted"/>